<evidence type="ECO:0000313" key="7">
    <source>
        <dbReference type="RefSeq" id="XP_011089440.2"/>
    </source>
</evidence>
<evidence type="ECO:0000256" key="2">
    <source>
        <dbReference type="ARBA" id="ARBA00022723"/>
    </source>
</evidence>
<dbReference type="KEGG" id="sind:105170390"/>
<name>A0A6I9TU21_SESIN</name>
<gene>
    <name evidence="7" type="primary">LOC105170390</name>
</gene>
<keyword evidence="6" id="KW-1185">Reference proteome</keyword>
<evidence type="ECO:0000259" key="5">
    <source>
        <dbReference type="PROSITE" id="PS51792"/>
    </source>
</evidence>
<dbReference type="InParanoid" id="A0A6I9TU21"/>
<evidence type="ECO:0000256" key="1">
    <source>
        <dbReference type="ARBA" id="ARBA00005613"/>
    </source>
</evidence>
<dbReference type="AlphaFoldDB" id="A0A6I9TU21"/>
<accession>A0A6I9TU21</accession>
<dbReference type="GO" id="GO:0046872">
    <property type="term" value="F:metal ion binding"/>
    <property type="evidence" value="ECO:0007669"/>
    <property type="project" value="UniProtKB-KW"/>
</dbReference>
<dbReference type="RefSeq" id="XP_011089440.2">
    <property type="nucleotide sequence ID" value="XM_011091138.2"/>
</dbReference>
<dbReference type="InterPro" id="IPR004910">
    <property type="entry name" value="Yippee/Mis18/Cereblon"/>
</dbReference>
<organism evidence="6 7">
    <name type="scientific">Sesamum indicum</name>
    <name type="common">Oriental sesame</name>
    <name type="synonym">Sesamum orientale</name>
    <dbReference type="NCBI Taxonomy" id="4182"/>
    <lineage>
        <taxon>Eukaryota</taxon>
        <taxon>Viridiplantae</taxon>
        <taxon>Streptophyta</taxon>
        <taxon>Embryophyta</taxon>
        <taxon>Tracheophyta</taxon>
        <taxon>Spermatophyta</taxon>
        <taxon>Magnoliopsida</taxon>
        <taxon>eudicotyledons</taxon>
        <taxon>Gunneridae</taxon>
        <taxon>Pentapetalae</taxon>
        <taxon>asterids</taxon>
        <taxon>lamiids</taxon>
        <taxon>Lamiales</taxon>
        <taxon>Pedaliaceae</taxon>
        <taxon>Sesamum</taxon>
    </lineage>
</organism>
<dbReference type="OrthoDB" id="1744785at2759"/>
<keyword evidence="2" id="KW-0479">Metal-binding</keyword>
<proteinExistence type="inferred from homology"/>
<dbReference type="PROSITE" id="PS51792">
    <property type="entry name" value="YIPPEE"/>
    <property type="match status" value="1"/>
</dbReference>
<evidence type="ECO:0000256" key="3">
    <source>
        <dbReference type="ARBA" id="ARBA00022833"/>
    </source>
</evidence>
<dbReference type="InterPro" id="IPR034751">
    <property type="entry name" value="Yippee"/>
</dbReference>
<dbReference type="Proteomes" id="UP000504604">
    <property type="component" value="Linkage group LG9"/>
</dbReference>
<dbReference type="Pfam" id="PF03226">
    <property type="entry name" value="Yippee-Mis18"/>
    <property type="match status" value="1"/>
</dbReference>
<reference evidence="7" key="1">
    <citation type="submission" date="2025-08" db="UniProtKB">
        <authorList>
            <consortium name="RefSeq"/>
        </authorList>
    </citation>
    <scope>IDENTIFICATION</scope>
</reference>
<dbReference type="PANTHER" id="PTHR13848">
    <property type="entry name" value="PROTEIN YIPPEE-LIKE CG15309-RELATED"/>
    <property type="match status" value="1"/>
</dbReference>
<dbReference type="InterPro" id="IPR039058">
    <property type="entry name" value="Yippee_fam"/>
</dbReference>
<dbReference type="Gramene" id="SIN_1024461.t">
    <property type="protein sequence ID" value="SIN_1024461.t"/>
    <property type="gene ID" value="SIN_1024461"/>
</dbReference>
<evidence type="ECO:0000313" key="6">
    <source>
        <dbReference type="Proteomes" id="UP000504604"/>
    </source>
</evidence>
<sequence>MGRLFLREFDQPIPDYLMCGSCQTPIALPEDFYCFSPDEVGVYGLVFQDRERRIINVLVDKAVRHRQVGGNKVADIYCIKCGEELGWKYIEADGAQLFIRDGMVQLRKDKVLRRHGDLIINGEAREAVQYHILY</sequence>
<comment type="similarity">
    <text evidence="1 4">Belongs to the yippee family.</text>
</comment>
<evidence type="ECO:0000256" key="4">
    <source>
        <dbReference type="RuleBase" id="RU110713"/>
    </source>
</evidence>
<protein>
    <recommendedName>
        <fullName evidence="4">Protein yippee-like</fullName>
    </recommendedName>
</protein>
<dbReference type="GeneID" id="105170390"/>
<feature type="domain" description="Yippee" evidence="5">
    <location>
        <begin position="15"/>
        <end position="115"/>
    </location>
</feature>
<keyword evidence="3" id="KW-0862">Zinc</keyword>